<dbReference type="SUPFAM" id="SSF51735">
    <property type="entry name" value="NAD(P)-binding Rossmann-fold domains"/>
    <property type="match status" value="1"/>
</dbReference>
<evidence type="ECO:0000256" key="9">
    <source>
        <dbReference type="HAMAP-Rule" id="MF_00087"/>
    </source>
</evidence>
<dbReference type="NCBIfam" id="NF000744">
    <property type="entry name" value="PRK00045.1-3"/>
    <property type="match status" value="1"/>
</dbReference>
<dbReference type="PIRSF" id="PIRSF000445">
    <property type="entry name" value="4pyrrol_synth_GluRdtase"/>
    <property type="match status" value="1"/>
</dbReference>
<evidence type="ECO:0000256" key="14">
    <source>
        <dbReference type="RuleBase" id="RU000584"/>
    </source>
</evidence>
<name>A0AAV4L9Y0_9BACL</name>
<feature type="site" description="Important for activity" evidence="9 13">
    <location>
        <position position="99"/>
    </location>
</feature>
<comment type="similarity">
    <text evidence="2 9 14">Belongs to the glutamyl-tRNA reductase family.</text>
</comment>
<feature type="domain" description="Quinate/shikimate 5-dehydrogenase/glutamyl-tRNA reductase" evidence="16">
    <location>
        <begin position="171"/>
        <end position="306"/>
    </location>
</feature>
<evidence type="ECO:0000256" key="10">
    <source>
        <dbReference type="PIRSR" id="PIRSR000445-1"/>
    </source>
</evidence>
<evidence type="ECO:0000256" key="1">
    <source>
        <dbReference type="ARBA" id="ARBA00005059"/>
    </source>
</evidence>
<dbReference type="HAMAP" id="MF_00087">
    <property type="entry name" value="Glu_tRNA_reductase"/>
    <property type="match status" value="1"/>
</dbReference>
<dbReference type="SUPFAM" id="SSF69742">
    <property type="entry name" value="Glutamyl tRNA-reductase catalytic, N-terminal domain"/>
    <property type="match status" value="1"/>
</dbReference>
<dbReference type="PANTHER" id="PTHR43013:SF1">
    <property type="entry name" value="GLUTAMYL-TRNA REDUCTASE"/>
    <property type="match status" value="1"/>
</dbReference>
<comment type="function">
    <text evidence="9">Catalyzes the NADPH-dependent reduction of glutamyl-tRNA(Glu) to glutamate 1-semialdehyde (GSA).</text>
</comment>
<feature type="domain" description="Glutamyl-tRNA reductase N-terminal" evidence="17">
    <location>
        <begin position="6"/>
        <end position="156"/>
    </location>
</feature>
<comment type="caution">
    <text evidence="18">The sequence shown here is derived from an EMBL/GenBank/DDBJ whole genome shotgun (WGS) entry which is preliminary data.</text>
</comment>
<keyword evidence="6 9" id="KW-0627">Porphyrin biosynthesis</keyword>
<dbReference type="GO" id="GO:0019353">
    <property type="term" value="P:protoporphyrinogen IX biosynthetic process from glutamate"/>
    <property type="evidence" value="ECO:0007669"/>
    <property type="project" value="TreeGrafter"/>
</dbReference>
<gene>
    <name evidence="9 18" type="primary">hemA</name>
    <name evidence="18" type="ORF">DNHGIG_01880</name>
</gene>
<organism evidence="18 19">
    <name type="scientific">Collibacillus ludicampi</name>
    <dbReference type="NCBI Taxonomy" id="2771369"/>
    <lineage>
        <taxon>Bacteria</taxon>
        <taxon>Bacillati</taxon>
        <taxon>Bacillota</taxon>
        <taxon>Bacilli</taxon>
        <taxon>Bacillales</taxon>
        <taxon>Alicyclobacillaceae</taxon>
        <taxon>Collibacillus</taxon>
    </lineage>
</organism>
<dbReference type="InterPro" id="IPR036291">
    <property type="entry name" value="NAD(P)-bd_dom_sf"/>
</dbReference>
<evidence type="ECO:0000256" key="6">
    <source>
        <dbReference type="ARBA" id="ARBA00023244"/>
    </source>
</evidence>
<comment type="domain">
    <text evidence="9">Possesses an unusual extended V-shaped dimeric structure with each monomer consisting of three distinct domains arranged along a curved 'spinal' alpha-helix. The N-terminal catalytic domain specifically recognizes the glutamate moiety of the substrate. The second domain is the NADPH-binding domain, and the third C-terminal domain is responsible for dimerization.</text>
</comment>
<dbReference type="PANTHER" id="PTHR43013">
    <property type="entry name" value="GLUTAMYL-TRNA REDUCTASE"/>
    <property type="match status" value="1"/>
</dbReference>
<dbReference type="InterPro" id="IPR015895">
    <property type="entry name" value="4pyrrol_synth_GluRdtase_N"/>
</dbReference>
<dbReference type="SUPFAM" id="SSF69075">
    <property type="entry name" value="Glutamyl tRNA-reductase dimerization domain"/>
    <property type="match status" value="1"/>
</dbReference>
<evidence type="ECO:0000259" key="16">
    <source>
        <dbReference type="Pfam" id="PF01488"/>
    </source>
</evidence>
<dbReference type="Pfam" id="PF00745">
    <property type="entry name" value="GlutR_dimer"/>
    <property type="match status" value="1"/>
</dbReference>
<feature type="domain" description="Tetrapyrrole biosynthesis glutamyl-tRNA reductase dimerisation" evidence="15">
    <location>
        <begin position="323"/>
        <end position="419"/>
    </location>
</feature>
<comment type="catalytic activity">
    <reaction evidence="7 9 14">
        <text>(S)-4-amino-5-oxopentanoate + tRNA(Glu) + NADP(+) = L-glutamyl-tRNA(Glu) + NADPH + H(+)</text>
        <dbReference type="Rhea" id="RHEA:12344"/>
        <dbReference type="Rhea" id="RHEA-COMP:9663"/>
        <dbReference type="Rhea" id="RHEA-COMP:9680"/>
        <dbReference type="ChEBI" id="CHEBI:15378"/>
        <dbReference type="ChEBI" id="CHEBI:57501"/>
        <dbReference type="ChEBI" id="CHEBI:57783"/>
        <dbReference type="ChEBI" id="CHEBI:58349"/>
        <dbReference type="ChEBI" id="CHEBI:78442"/>
        <dbReference type="ChEBI" id="CHEBI:78520"/>
        <dbReference type="EC" id="1.2.1.70"/>
    </reaction>
</comment>
<comment type="subunit">
    <text evidence="9">Homodimer.</text>
</comment>
<protein>
    <recommendedName>
        <fullName evidence="8 9">Glutamyl-tRNA reductase</fullName>
        <shortName evidence="9">GluTR</shortName>
        <ecNumber evidence="3 9">1.2.1.70</ecNumber>
    </recommendedName>
</protein>
<dbReference type="NCBIfam" id="TIGR01035">
    <property type="entry name" value="hemA"/>
    <property type="match status" value="1"/>
</dbReference>
<evidence type="ECO:0000313" key="18">
    <source>
        <dbReference type="EMBL" id="GIM44639.1"/>
    </source>
</evidence>
<proteinExistence type="inferred from homology"/>
<evidence type="ECO:0000256" key="4">
    <source>
        <dbReference type="ARBA" id="ARBA00022857"/>
    </source>
</evidence>
<dbReference type="CDD" id="cd05213">
    <property type="entry name" value="NAD_bind_Glutamyl_tRNA_reduct"/>
    <property type="match status" value="1"/>
</dbReference>
<feature type="binding site" evidence="9 11">
    <location>
        <begin position="114"/>
        <end position="116"/>
    </location>
    <ligand>
        <name>substrate</name>
    </ligand>
</feature>
<dbReference type="InterPro" id="IPR018214">
    <property type="entry name" value="GluRdtase_CS"/>
</dbReference>
<evidence type="ECO:0000256" key="2">
    <source>
        <dbReference type="ARBA" id="ARBA00005916"/>
    </source>
</evidence>
<evidence type="ECO:0000259" key="17">
    <source>
        <dbReference type="Pfam" id="PF05201"/>
    </source>
</evidence>
<evidence type="ECO:0000256" key="3">
    <source>
        <dbReference type="ARBA" id="ARBA00012970"/>
    </source>
</evidence>
<feature type="active site" description="Nucleophile" evidence="9 10">
    <location>
        <position position="50"/>
    </location>
</feature>
<keyword evidence="5 9" id="KW-0560">Oxidoreductase</keyword>
<dbReference type="EC" id="1.2.1.70" evidence="3 9"/>
<dbReference type="PROSITE" id="PS00747">
    <property type="entry name" value="GLUTR"/>
    <property type="match status" value="1"/>
</dbReference>
<evidence type="ECO:0000256" key="5">
    <source>
        <dbReference type="ARBA" id="ARBA00023002"/>
    </source>
</evidence>
<dbReference type="InterPro" id="IPR015896">
    <property type="entry name" value="4pyrrol_synth_GluRdtase_dimer"/>
</dbReference>
<dbReference type="InterPro" id="IPR036453">
    <property type="entry name" value="GluRdtase_dimer_dom_sf"/>
</dbReference>
<dbReference type="RefSeq" id="WP_282197909.1">
    <property type="nucleotide sequence ID" value="NZ_BOQE01000001.1"/>
</dbReference>
<dbReference type="Proteomes" id="UP001057291">
    <property type="component" value="Unassembled WGS sequence"/>
</dbReference>
<dbReference type="Pfam" id="PF01488">
    <property type="entry name" value="Shikimate_DH"/>
    <property type="match status" value="1"/>
</dbReference>
<evidence type="ECO:0000256" key="7">
    <source>
        <dbReference type="ARBA" id="ARBA00047464"/>
    </source>
</evidence>
<evidence type="ECO:0000259" key="15">
    <source>
        <dbReference type="Pfam" id="PF00745"/>
    </source>
</evidence>
<sequence length="479" mass="53849">MNIMAVGLNYRTAPVEIRERFSLSPSDLSESINLLAQEKAIRERVIISTCNRTEVYAVVDHPSDGKRSIQSFLEYISGVRVEDFSPYIYTYVDQDAVRHLFRVACGLDSMILGETQILGQVRDSFLFAQQNGYTGAIFNNLFKRAVTVAKRAHTETDIGKNAVSVSYAAVELAKKIFEELTNKTVLIIGAGKMSELTVKHLHSAGARRVLVVNRTLERAKELAIKFRGEAFDMGHLGLALKQADIVISSTGSDHYIVTKPMLTEIMRLRRGRALFLIDIAVPRDLDPEINKLTNVYLYDIDDLEGVIAVNLQERAKEAEKIGYIIGEEMASFKQWLNTQAVIPLIAALRDKGEQIQRSVMKSLVNKLPDLSERDKWVLEKHTKLIVNQLLHEPIQHVKELALETNSELYLEAFARIFGLQPIQEEEPSFAHNDENATALFAGREEAATKVVSETKVTNLSLRKEASRWQQGAASCSMMR</sequence>
<evidence type="ECO:0000256" key="13">
    <source>
        <dbReference type="PIRSR" id="PIRSR000445-4"/>
    </source>
</evidence>
<dbReference type="Gene3D" id="3.30.460.30">
    <property type="entry name" value="Glutamyl-tRNA reductase, N-terminal domain"/>
    <property type="match status" value="1"/>
</dbReference>
<dbReference type="Gene3D" id="3.40.50.720">
    <property type="entry name" value="NAD(P)-binding Rossmann-like Domain"/>
    <property type="match status" value="1"/>
</dbReference>
<comment type="pathway">
    <text evidence="1 9 14">Porphyrin-containing compound metabolism; protoporphyrin-IX biosynthesis; 5-aminolevulinate from L-glutamyl-tRNA(Glu): step 1/2.</text>
</comment>
<feature type="binding site" evidence="9 11">
    <location>
        <position position="109"/>
    </location>
    <ligand>
        <name>substrate</name>
    </ligand>
</feature>
<feature type="binding site" evidence="9 12">
    <location>
        <begin position="189"/>
        <end position="194"/>
    </location>
    <ligand>
        <name>NADP(+)</name>
        <dbReference type="ChEBI" id="CHEBI:58349"/>
    </ligand>
</feature>
<dbReference type="GO" id="GO:0008883">
    <property type="term" value="F:glutamyl-tRNA reductase activity"/>
    <property type="evidence" value="ECO:0007669"/>
    <property type="project" value="UniProtKB-UniRule"/>
</dbReference>
<evidence type="ECO:0000256" key="8">
    <source>
        <dbReference type="ARBA" id="ARBA00068659"/>
    </source>
</evidence>
<dbReference type="InterPro" id="IPR036343">
    <property type="entry name" value="GluRdtase_N_sf"/>
</dbReference>
<evidence type="ECO:0000256" key="12">
    <source>
        <dbReference type="PIRSR" id="PIRSR000445-3"/>
    </source>
</evidence>
<dbReference type="EMBL" id="BOQE01000001">
    <property type="protein sequence ID" value="GIM44639.1"/>
    <property type="molecule type" value="Genomic_DNA"/>
</dbReference>
<dbReference type="InterPro" id="IPR006151">
    <property type="entry name" value="Shikm_DH/Glu-tRNA_Rdtase"/>
</dbReference>
<feature type="binding site" evidence="9 11">
    <location>
        <begin position="49"/>
        <end position="52"/>
    </location>
    <ligand>
        <name>substrate</name>
    </ligand>
</feature>
<dbReference type="AlphaFoldDB" id="A0AAV4L9Y0"/>
<dbReference type="InterPro" id="IPR000343">
    <property type="entry name" value="4pyrrol_synth_GluRdtase"/>
</dbReference>
<reference evidence="18" key="1">
    <citation type="journal article" date="2023" name="Int. J. Syst. Evol. Microbiol.">
        <title>Collibacillus ludicampi gen. nov., sp. nov., a new soil bacterium of the family Alicyclobacillaceae.</title>
        <authorList>
            <person name="Jojima T."/>
            <person name="Ioku Y."/>
            <person name="Fukuta Y."/>
            <person name="Shirasaka N."/>
            <person name="Matsumura Y."/>
            <person name="Mori M."/>
        </authorList>
    </citation>
    <scope>NUCLEOTIDE SEQUENCE</scope>
    <source>
        <strain evidence="18">TP075</strain>
    </source>
</reference>
<evidence type="ECO:0000256" key="11">
    <source>
        <dbReference type="PIRSR" id="PIRSR000445-2"/>
    </source>
</evidence>
<dbReference type="Pfam" id="PF05201">
    <property type="entry name" value="GlutR_N"/>
    <property type="match status" value="1"/>
</dbReference>
<feature type="binding site" evidence="9 11">
    <location>
        <position position="120"/>
    </location>
    <ligand>
        <name>substrate</name>
    </ligand>
</feature>
<keyword evidence="4 9" id="KW-0521">NADP</keyword>
<dbReference type="FunFam" id="3.30.460.30:FF:000001">
    <property type="entry name" value="Glutamyl-tRNA reductase"/>
    <property type="match status" value="1"/>
</dbReference>
<dbReference type="GO" id="GO:0050661">
    <property type="term" value="F:NADP binding"/>
    <property type="evidence" value="ECO:0007669"/>
    <property type="project" value="InterPro"/>
</dbReference>
<evidence type="ECO:0000313" key="19">
    <source>
        <dbReference type="Proteomes" id="UP001057291"/>
    </source>
</evidence>
<dbReference type="FunFam" id="3.40.50.720:FF:000031">
    <property type="entry name" value="Glutamyl-tRNA reductase"/>
    <property type="match status" value="1"/>
</dbReference>
<keyword evidence="19" id="KW-1185">Reference proteome</keyword>
<accession>A0AAV4L9Y0</accession>
<comment type="miscellaneous">
    <text evidence="9">During catalysis, the active site Cys acts as a nucleophile attacking the alpha-carbonyl group of tRNA-bound glutamate with the formation of a thioester intermediate between enzyme and glutamate, and the concomitant release of tRNA(Glu). The thioester intermediate is finally reduced by direct hydride transfer from NADPH, to form the product GSA.</text>
</comment>